<reference evidence="1 2" key="1">
    <citation type="submission" date="2019-07" db="EMBL/GenBank/DDBJ databases">
        <title>R&amp;d 2014.</title>
        <authorList>
            <person name="Klenk H.-P."/>
        </authorList>
    </citation>
    <scope>NUCLEOTIDE SEQUENCE [LARGE SCALE GENOMIC DNA]</scope>
    <source>
        <strain evidence="1 2">DSM 43868</strain>
    </source>
</reference>
<accession>A0A562I9C1</accession>
<evidence type="ECO:0000313" key="2">
    <source>
        <dbReference type="Proteomes" id="UP000319825"/>
    </source>
</evidence>
<comment type="caution">
    <text evidence="1">The sequence shown here is derived from an EMBL/GenBank/DDBJ whole genome shotgun (WGS) entry which is preliminary data.</text>
</comment>
<gene>
    <name evidence="1" type="ORF">JD77_02469</name>
</gene>
<dbReference type="Pfam" id="PF20199">
    <property type="entry name" value="RepSA"/>
    <property type="match status" value="1"/>
</dbReference>
<dbReference type="Proteomes" id="UP000319825">
    <property type="component" value="Unassembled WGS sequence"/>
</dbReference>
<organism evidence="1 2">
    <name type="scientific">Micromonospora olivasterospora</name>
    <dbReference type="NCBI Taxonomy" id="1880"/>
    <lineage>
        <taxon>Bacteria</taxon>
        <taxon>Bacillati</taxon>
        <taxon>Actinomycetota</taxon>
        <taxon>Actinomycetes</taxon>
        <taxon>Micromonosporales</taxon>
        <taxon>Micromonosporaceae</taxon>
        <taxon>Micromonospora</taxon>
    </lineage>
</organism>
<sequence>MSSPPRAPRQAHDGYDPEAELARWMRSPAYKEWRAGVESVKGCLQPVRLVGKFEVRHLGSGDLIASRQGRVWASCGTRRAAVCPTCADRYAADAWHLIHAGMSGGKGVPSSVARSTRLFVTLTAPSFGAVHNRPGKRPCSCGRWHPEGHRLLGSPVDPDSYDYTGAVLWQAHSGQLWHRFTIALRRAVAAAGGLTVRESGSHLRISYAKVAEYQGRGLVHFHAVIRADGPSGPDSSPPVWLTPDVLADAVRSAASSVELGTVRPDGSALPLRWGTQVDVKDITATDIDIPGDGSDDEDQAVADTRLAGYIAKYATKGTGATETGDRRIRSQMHIDQLRVSDHHRAMIQTAWDLGGLDQYAELKLRHWAHMLGFRGHFLTKSRIYSTTFKHLRAERRAHQLQTALTEAGLPEDTDVIVVNDWQILGIGYDTPEQLELATAIGDRIRAARQTRKEPE</sequence>
<evidence type="ECO:0008006" key="3">
    <source>
        <dbReference type="Google" id="ProtNLM"/>
    </source>
</evidence>
<keyword evidence="2" id="KW-1185">Reference proteome</keyword>
<name>A0A562I9C1_MICOL</name>
<proteinExistence type="predicted"/>
<protein>
    <recommendedName>
        <fullName evidence="3">Replication initiation protein</fullName>
    </recommendedName>
</protein>
<evidence type="ECO:0000313" key="1">
    <source>
        <dbReference type="EMBL" id="TWH67492.1"/>
    </source>
</evidence>
<dbReference type="EMBL" id="VLKE01000001">
    <property type="protein sequence ID" value="TWH67492.1"/>
    <property type="molecule type" value="Genomic_DNA"/>
</dbReference>
<dbReference type="InterPro" id="IPR046828">
    <property type="entry name" value="RepSA"/>
</dbReference>
<dbReference type="AlphaFoldDB" id="A0A562I9C1"/>